<dbReference type="PRINTS" id="PR01438">
    <property type="entry name" value="UNVRSLSTRESS"/>
</dbReference>
<dbReference type="Proteomes" id="UP001500457">
    <property type="component" value="Unassembled WGS sequence"/>
</dbReference>
<evidence type="ECO:0000313" key="3">
    <source>
        <dbReference type="EMBL" id="GAA4880770.1"/>
    </source>
</evidence>
<dbReference type="PANTHER" id="PTHR46553">
    <property type="entry name" value="ADENINE NUCLEOTIDE ALPHA HYDROLASES-LIKE SUPERFAMILY PROTEIN"/>
    <property type="match status" value="1"/>
</dbReference>
<comment type="caution">
    <text evidence="3">The sequence shown here is derived from an EMBL/GenBank/DDBJ whole genome shotgun (WGS) entry which is preliminary data.</text>
</comment>
<dbReference type="CDD" id="cd23659">
    <property type="entry name" value="USP_At3g01520-like"/>
    <property type="match status" value="1"/>
</dbReference>
<dbReference type="InterPro" id="IPR006015">
    <property type="entry name" value="Universal_stress_UspA"/>
</dbReference>
<gene>
    <name evidence="3" type="ORF">GCM10023203_34760</name>
</gene>
<dbReference type="Pfam" id="PF00582">
    <property type="entry name" value="Usp"/>
    <property type="match status" value="1"/>
</dbReference>
<proteinExistence type="inferred from homology"/>
<sequence>MDGMDTIGDDGGTVVVGFDGSRHAEAAVRWAIAEGGRRGAAVRVVVAHEPPDAWMTTYGYPLIADSGELRAAVEETARERVEEVRAALGDADRAVPVTVVAITGPAAHVLTQEAQGAAVLVVGHRGRGGLRSALLGSVGLSAVLHAPCPVTVVPAAPVPHEEATEDDLAFLAGPLPAGPLA</sequence>
<feature type="domain" description="UspA" evidence="2">
    <location>
        <begin position="13"/>
        <end position="154"/>
    </location>
</feature>
<reference evidence="4" key="1">
    <citation type="journal article" date="2019" name="Int. J. Syst. Evol. Microbiol.">
        <title>The Global Catalogue of Microorganisms (GCM) 10K type strain sequencing project: providing services to taxonomists for standard genome sequencing and annotation.</title>
        <authorList>
            <consortium name="The Broad Institute Genomics Platform"/>
            <consortium name="The Broad Institute Genome Sequencing Center for Infectious Disease"/>
            <person name="Wu L."/>
            <person name="Ma J."/>
        </authorList>
    </citation>
    <scope>NUCLEOTIDE SEQUENCE [LARGE SCALE GENOMIC DNA]</scope>
    <source>
        <strain evidence="4">JCM 17983</strain>
    </source>
</reference>
<evidence type="ECO:0000259" key="2">
    <source>
        <dbReference type="Pfam" id="PF00582"/>
    </source>
</evidence>
<dbReference type="EMBL" id="BAABHQ010000009">
    <property type="protein sequence ID" value="GAA4880770.1"/>
    <property type="molecule type" value="Genomic_DNA"/>
</dbReference>
<protein>
    <recommendedName>
        <fullName evidence="2">UspA domain-containing protein</fullName>
    </recommendedName>
</protein>
<dbReference type="Gene3D" id="3.40.50.620">
    <property type="entry name" value="HUPs"/>
    <property type="match status" value="1"/>
</dbReference>
<name>A0ABP9EL51_9PSEU</name>
<dbReference type="SUPFAM" id="SSF52402">
    <property type="entry name" value="Adenine nucleotide alpha hydrolases-like"/>
    <property type="match status" value="1"/>
</dbReference>
<evidence type="ECO:0000256" key="1">
    <source>
        <dbReference type="ARBA" id="ARBA00008791"/>
    </source>
</evidence>
<organism evidence="3 4">
    <name type="scientific">Actinomycetospora straminea</name>
    <dbReference type="NCBI Taxonomy" id="663607"/>
    <lineage>
        <taxon>Bacteria</taxon>
        <taxon>Bacillati</taxon>
        <taxon>Actinomycetota</taxon>
        <taxon>Actinomycetes</taxon>
        <taxon>Pseudonocardiales</taxon>
        <taxon>Pseudonocardiaceae</taxon>
        <taxon>Actinomycetospora</taxon>
    </lineage>
</organism>
<dbReference type="InterPro" id="IPR014729">
    <property type="entry name" value="Rossmann-like_a/b/a_fold"/>
</dbReference>
<keyword evidence="4" id="KW-1185">Reference proteome</keyword>
<accession>A0ABP9EL51</accession>
<evidence type="ECO:0000313" key="4">
    <source>
        <dbReference type="Proteomes" id="UP001500457"/>
    </source>
</evidence>
<dbReference type="InterPro" id="IPR006016">
    <property type="entry name" value="UspA"/>
</dbReference>
<comment type="similarity">
    <text evidence="1">Belongs to the universal stress protein A family.</text>
</comment>
<dbReference type="PANTHER" id="PTHR46553:SF3">
    <property type="entry name" value="ADENINE NUCLEOTIDE ALPHA HYDROLASES-LIKE SUPERFAMILY PROTEIN"/>
    <property type="match status" value="1"/>
</dbReference>